<dbReference type="SUPFAM" id="SSF52540">
    <property type="entry name" value="P-loop containing nucleoside triphosphate hydrolases"/>
    <property type="match status" value="1"/>
</dbReference>
<dbReference type="InterPro" id="IPR003593">
    <property type="entry name" value="AAA+_ATPase"/>
</dbReference>
<comment type="caution">
    <text evidence="6">The sequence shown here is derived from an EMBL/GenBank/DDBJ whole genome shotgun (WGS) entry which is preliminary data.</text>
</comment>
<accession>A0ABN3IFF7</accession>
<gene>
    <name evidence="6" type="primary">meaB_1</name>
    <name evidence="6" type="ORF">GCM10010191_06900</name>
</gene>
<dbReference type="Gene3D" id="3.40.50.300">
    <property type="entry name" value="P-loop containing nucleotide triphosphate hydrolases"/>
    <property type="match status" value="1"/>
</dbReference>
<sequence>MTGPGRAAPAGVPELLAAARGGSLRSAGRLLSLVEGDRRHEVLAALGPAPAVRVAGVTGPPGAGKSTTIAALVGAYRERGLRVAVLAVDPSSPYSGGALLGDRIRMAAHTTDSGVLIRSLAARGHLGGLAAAVPAAVRVLAALSYDLVLLETVGVGQSEIEIAAVADPAVVVLAPGAGDAVQAAKAGLLEVADLLVVNKADRDGAAQTVRDLRNETGARVLTLVAPKGEGLAELVAAIDAHHRADTRERRTARARAQILSLAQSRLREHPGLADLAEAVADGRHDAYTAADRLLGDPRGPAGRLTR</sequence>
<keyword evidence="3" id="KW-0342">GTP-binding</keyword>
<evidence type="ECO:0000256" key="3">
    <source>
        <dbReference type="ARBA" id="ARBA00023134"/>
    </source>
</evidence>
<dbReference type="InterPro" id="IPR052040">
    <property type="entry name" value="GTPase/Isobutyryl-CoA_mutase"/>
</dbReference>
<keyword evidence="2" id="KW-0378">Hydrolase</keyword>
<dbReference type="Proteomes" id="UP001501231">
    <property type="component" value="Unassembled WGS sequence"/>
</dbReference>
<evidence type="ECO:0000256" key="4">
    <source>
        <dbReference type="ARBA" id="ARBA00023186"/>
    </source>
</evidence>
<reference evidence="6 7" key="1">
    <citation type="journal article" date="2019" name="Int. J. Syst. Evol. Microbiol.">
        <title>The Global Catalogue of Microorganisms (GCM) 10K type strain sequencing project: providing services to taxonomists for standard genome sequencing and annotation.</title>
        <authorList>
            <consortium name="The Broad Institute Genomics Platform"/>
            <consortium name="The Broad Institute Genome Sequencing Center for Infectious Disease"/>
            <person name="Wu L."/>
            <person name="Ma J."/>
        </authorList>
    </citation>
    <scope>NUCLEOTIDE SEQUENCE [LARGE SCALE GENOMIC DNA]</scope>
    <source>
        <strain evidence="6 7">JCM 3325</strain>
    </source>
</reference>
<dbReference type="PANTHER" id="PTHR43087">
    <property type="entry name" value="LYSINE/ARGININE/ORNITHINE TRANSPORT SYSTEM KINASE"/>
    <property type="match status" value="1"/>
</dbReference>
<dbReference type="RefSeq" id="WP_344586891.1">
    <property type="nucleotide sequence ID" value="NZ_BAAARW010000002.1"/>
</dbReference>
<protein>
    <submittedName>
        <fullName evidence="6">Methylmalonyl Co-A mutase-associated GTPase MeaB</fullName>
    </submittedName>
</protein>
<feature type="domain" description="AAA+ ATPase" evidence="5">
    <location>
        <begin position="51"/>
        <end position="265"/>
    </location>
</feature>
<dbReference type="PANTHER" id="PTHR43087:SF1">
    <property type="entry name" value="LAO_AO TRANSPORT SYSTEM ATPASE"/>
    <property type="match status" value="1"/>
</dbReference>
<evidence type="ECO:0000256" key="1">
    <source>
        <dbReference type="ARBA" id="ARBA00022741"/>
    </source>
</evidence>
<dbReference type="InterPro" id="IPR027417">
    <property type="entry name" value="P-loop_NTPase"/>
</dbReference>
<evidence type="ECO:0000313" key="6">
    <source>
        <dbReference type="EMBL" id="GAA2402104.1"/>
    </source>
</evidence>
<dbReference type="EMBL" id="BAAARW010000002">
    <property type="protein sequence ID" value="GAA2402104.1"/>
    <property type="molecule type" value="Genomic_DNA"/>
</dbReference>
<evidence type="ECO:0000259" key="5">
    <source>
        <dbReference type="SMART" id="SM00382"/>
    </source>
</evidence>
<keyword evidence="7" id="KW-1185">Reference proteome</keyword>
<keyword evidence="4" id="KW-0143">Chaperone</keyword>
<dbReference type="Pfam" id="PF03308">
    <property type="entry name" value="MeaB"/>
    <property type="match status" value="1"/>
</dbReference>
<organism evidence="6 7">
    <name type="scientific">Actinomadura vinacea</name>
    <dbReference type="NCBI Taxonomy" id="115336"/>
    <lineage>
        <taxon>Bacteria</taxon>
        <taxon>Bacillati</taxon>
        <taxon>Actinomycetota</taxon>
        <taxon>Actinomycetes</taxon>
        <taxon>Streptosporangiales</taxon>
        <taxon>Thermomonosporaceae</taxon>
        <taxon>Actinomadura</taxon>
    </lineage>
</organism>
<name>A0ABN3IFF7_9ACTN</name>
<evidence type="ECO:0000256" key="2">
    <source>
        <dbReference type="ARBA" id="ARBA00022801"/>
    </source>
</evidence>
<dbReference type="SMART" id="SM00382">
    <property type="entry name" value="AAA"/>
    <property type="match status" value="1"/>
</dbReference>
<proteinExistence type="predicted"/>
<evidence type="ECO:0000313" key="7">
    <source>
        <dbReference type="Proteomes" id="UP001501231"/>
    </source>
</evidence>
<keyword evidence="1" id="KW-0547">Nucleotide-binding</keyword>